<dbReference type="STRING" id="445971.ANASTE_00969"/>
<dbReference type="Pfam" id="PF01832">
    <property type="entry name" value="Glucosaminidase"/>
    <property type="match status" value="1"/>
</dbReference>
<reference evidence="2" key="1">
    <citation type="submission" date="2008-01" db="EMBL/GenBank/DDBJ databases">
        <authorList>
            <person name="Fulton L."/>
            <person name="Clifton S."/>
            <person name="Fulton B."/>
            <person name="Xu J."/>
            <person name="Minx P."/>
            <person name="Pepin K.H."/>
            <person name="Johnson M."/>
            <person name="Thiruvilangam P."/>
            <person name="Bhonagiri V."/>
            <person name="Nash W.E."/>
            <person name="Mardis E.R."/>
            <person name="Wilson R.K."/>
        </authorList>
    </citation>
    <scope>NUCLEOTIDE SEQUENCE [LARGE SCALE GENOMIC DNA]</scope>
    <source>
        <strain evidence="2">DSM 17244</strain>
    </source>
</reference>
<protein>
    <submittedName>
        <fullName evidence="2">Mannosyl-glycoprotein endo-beta-N-acetylglucosaminidase</fullName>
    </submittedName>
</protein>
<dbReference type="Proteomes" id="UP000005178">
    <property type="component" value="Unassembled WGS sequence"/>
</dbReference>
<dbReference type="GeneID" id="98001399"/>
<feature type="domain" description="Mannosyl-glycoprotein endo-beta-N-acetylglucosamidase-like" evidence="1">
    <location>
        <begin position="332"/>
        <end position="467"/>
    </location>
</feature>
<accession>B1C8B2</accession>
<evidence type="ECO:0000313" key="3">
    <source>
        <dbReference type="Proteomes" id="UP000005178"/>
    </source>
</evidence>
<sequence length="791" mass="89048">MNTGKRIIWVLLLFLIPSFNISANNIYTIEIPDFVKNEAKDESKYKGDELPKEYLNNKDKNTKAVNKNFYVAYAYAAKDKSEDKYPTLVKFNKLKTFSTFESAKNSMNTLYTEYKNKNSVEYTKKANGLVILNDREKIIDMKLGKAYISVNSTIISLDKNHGSSAPYIPTNHEVFYYGAENKNDLTSSACKIGISGMTNYTSSDNLTFIPEAVLSDTYLSASSSQKKYTTGYYYVNTNRDLYHYVSILTDPSVSEKYENGEKSTLQSFIVDKAPSFMKTDTKYYSMDGVNFYTSKYLSSSSKIGTHYPYFTYLSYRTKTNYTKEDLNNRINTYPSNTKLKNQGSTLIDVQNKYGINALMELSFANLESGYGTSSYAINKNNLFGIAAYDETPDNAYSFESPKKCIEEHAYRHLSRAYFDANSDFRYYGPSPGNKKIGVNVKYASDPYHGEKIGGIAYTQDKNMGSKDYEKYTIGITNKTANVMEKPSSGSKVFYKLSNKNLNEPVGIPVVILGTSGDYYKVQSDMGVKSGNVHFENLYDHNGSVGYIPKSSIDIVRKGKSSVPADTADKLTISSIKISPSPSYGFTPGYGNNLKVEGKIYSNKKNAKLELQVYNTKKQLVAKKSITKQKTGTTSEKIFWDGKATKGNKAGYKTGSYVKRSSSGTKYMVKLLLSTSSKSVKSKEYNIKVYSKATKLNTNITKTAIKRKASTTLSMKPNRPGTSYIRIYDSKNSLVFNQAFYYKKANTKQSTVFKGYGNNGKYNKKLLSKGKYTVKFIHGSYSYKYPKKITLK</sequence>
<gene>
    <name evidence="2" type="ORF">ANASTE_00969</name>
</gene>
<proteinExistence type="predicted"/>
<dbReference type="RefSeq" id="WP_007049413.1">
    <property type="nucleotide sequence ID" value="NZ_DS560015.1"/>
</dbReference>
<dbReference type="Gene3D" id="1.10.530.10">
    <property type="match status" value="1"/>
</dbReference>
<dbReference type="Gene3D" id="2.60.40.4070">
    <property type="match status" value="1"/>
</dbReference>
<dbReference type="eggNOG" id="COG4193">
    <property type="taxonomic scope" value="Bacteria"/>
</dbReference>
<dbReference type="OrthoDB" id="9816557at2"/>
<evidence type="ECO:0000259" key="1">
    <source>
        <dbReference type="SMART" id="SM00047"/>
    </source>
</evidence>
<name>B1C8B2_9FIRM</name>
<dbReference type="AlphaFoldDB" id="B1C8B2"/>
<dbReference type="GO" id="GO:0004040">
    <property type="term" value="F:amidase activity"/>
    <property type="evidence" value="ECO:0007669"/>
    <property type="project" value="InterPro"/>
</dbReference>
<evidence type="ECO:0000313" key="2">
    <source>
        <dbReference type="EMBL" id="EDS73249.1"/>
    </source>
</evidence>
<comment type="caution">
    <text evidence="2">The sequence shown here is derived from an EMBL/GenBank/DDBJ whole genome shotgun (WGS) entry which is preliminary data.</text>
</comment>
<dbReference type="InterPro" id="IPR002901">
    <property type="entry name" value="MGlyc_endo_b_GlcNAc-like_dom"/>
</dbReference>
<organism evidence="2 3">
    <name type="scientific">Anaerofustis stercorihominis DSM 17244</name>
    <dbReference type="NCBI Taxonomy" id="445971"/>
    <lineage>
        <taxon>Bacteria</taxon>
        <taxon>Bacillati</taxon>
        <taxon>Bacillota</taxon>
        <taxon>Clostridia</taxon>
        <taxon>Eubacteriales</taxon>
        <taxon>Eubacteriaceae</taxon>
        <taxon>Anaerofustis</taxon>
    </lineage>
</organism>
<keyword evidence="3" id="KW-1185">Reference proteome</keyword>
<reference evidence="2" key="2">
    <citation type="submission" date="2013-08" db="EMBL/GenBank/DDBJ databases">
        <title>Draft genome sequence of Anaerofustis stercorihominis (DSM 17244).</title>
        <authorList>
            <person name="Sudarsanam P."/>
            <person name="Ley R."/>
            <person name="Guruge J."/>
            <person name="Turnbaugh P.J."/>
            <person name="Mahowald M."/>
            <person name="Liep D."/>
            <person name="Gordon J."/>
        </authorList>
    </citation>
    <scope>NUCLEOTIDE SEQUENCE</scope>
    <source>
        <strain evidence="2">DSM 17244</strain>
    </source>
</reference>
<dbReference type="HOGENOM" id="CLU_348408_0_0_9"/>
<dbReference type="SMART" id="SM00047">
    <property type="entry name" value="LYZ2"/>
    <property type="match status" value="1"/>
</dbReference>
<dbReference type="EMBL" id="ABIL02000005">
    <property type="protein sequence ID" value="EDS73249.1"/>
    <property type="molecule type" value="Genomic_DNA"/>
</dbReference>